<sequence length="77" mass="8822">MVNQLSLLRIFDANFIGVFPLCTVPCALSSGENAREYHVFILLISTYGFRPQLRRQTIERLTFHFAFTAEAITITIQ</sequence>
<evidence type="ECO:0000313" key="1">
    <source>
        <dbReference type="EMBL" id="CSD08311.1"/>
    </source>
</evidence>
<name>A0A655RG33_VIBCL</name>
<dbReference type="Proteomes" id="UP000041770">
    <property type="component" value="Unassembled WGS sequence"/>
</dbReference>
<organism evidence="1 2">
    <name type="scientific">Vibrio cholerae</name>
    <dbReference type="NCBI Taxonomy" id="666"/>
    <lineage>
        <taxon>Bacteria</taxon>
        <taxon>Pseudomonadati</taxon>
        <taxon>Pseudomonadota</taxon>
        <taxon>Gammaproteobacteria</taxon>
        <taxon>Vibrionales</taxon>
        <taxon>Vibrionaceae</taxon>
        <taxon>Vibrio</taxon>
    </lineage>
</organism>
<dbReference type="EMBL" id="CWQY01000026">
    <property type="protein sequence ID" value="CSD08311.1"/>
    <property type="molecule type" value="Genomic_DNA"/>
</dbReference>
<gene>
    <name evidence="1" type="ORF">ERS013200_03111</name>
</gene>
<proteinExistence type="predicted"/>
<protein>
    <submittedName>
        <fullName evidence="1">Uncharacterized protein</fullName>
    </submittedName>
</protein>
<accession>A0A655RG33</accession>
<reference evidence="1 2" key="1">
    <citation type="submission" date="2015-07" db="EMBL/GenBank/DDBJ databases">
        <authorList>
            <consortium name="Pathogen Informatics"/>
        </authorList>
    </citation>
    <scope>NUCLEOTIDE SEQUENCE [LARGE SCALE GENOMIC DNA]</scope>
    <source>
        <strain evidence="1 2">A316</strain>
    </source>
</reference>
<dbReference type="AlphaFoldDB" id="A0A655RG33"/>
<evidence type="ECO:0000313" key="2">
    <source>
        <dbReference type="Proteomes" id="UP000041770"/>
    </source>
</evidence>